<dbReference type="EMBL" id="AGNK02005030">
    <property type="status" value="NOT_ANNOTATED_CDS"/>
    <property type="molecule type" value="Genomic_DNA"/>
</dbReference>
<organism evidence="1 2">
    <name type="scientific">Setaria italica</name>
    <name type="common">Foxtail millet</name>
    <name type="synonym">Panicum italicum</name>
    <dbReference type="NCBI Taxonomy" id="4555"/>
    <lineage>
        <taxon>Eukaryota</taxon>
        <taxon>Viridiplantae</taxon>
        <taxon>Streptophyta</taxon>
        <taxon>Embryophyta</taxon>
        <taxon>Tracheophyta</taxon>
        <taxon>Spermatophyta</taxon>
        <taxon>Magnoliopsida</taxon>
        <taxon>Liliopsida</taxon>
        <taxon>Poales</taxon>
        <taxon>Poaceae</taxon>
        <taxon>PACMAD clade</taxon>
        <taxon>Panicoideae</taxon>
        <taxon>Panicodae</taxon>
        <taxon>Paniceae</taxon>
        <taxon>Cenchrinae</taxon>
        <taxon>Setaria</taxon>
    </lineage>
</organism>
<reference evidence="1" key="2">
    <citation type="submission" date="2018-08" db="UniProtKB">
        <authorList>
            <consortium name="EnsemblPlants"/>
        </authorList>
    </citation>
    <scope>IDENTIFICATION</scope>
    <source>
        <strain evidence="1">Yugu1</strain>
    </source>
</reference>
<evidence type="ECO:0000313" key="1">
    <source>
        <dbReference type="EnsemblPlants" id="KQK94899"/>
    </source>
</evidence>
<protein>
    <submittedName>
        <fullName evidence="1">Uncharacterized protein</fullName>
    </submittedName>
</protein>
<reference evidence="2" key="1">
    <citation type="journal article" date="2012" name="Nat. Biotechnol.">
        <title>Reference genome sequence of the model plant Setaria.</title>
        <authorList>
            <person name="Bennetzen J.L."/>
            <person name="Schmutz J."/>
            <person name="Wang H."/>
            <person name="Percifield R."/>
            <person name="Hawkins J."/>
            <person name="Pontaroli A.C."/>
            <person name="Estep M."/>
            <person name="Feng L."/>
            <person name="Vaughn J.N."/>
            <person name="Grimwood J."/>
            <person name="Jenkins J."/>
            <person name="Barry K."/>
            <person name="Lindquist E."/>
            <person name="Hellsten U."/>
            <person name="Deshpande S."/>
            <person name="Wang X."/>
            <person name="Wu X."/>
            <person name="Mitros T."/>
            <person name="Triplett J."/>
            <person name="Yang X."/>
            <person name="Ye C.Y."/>
            <person name="Mauro-Herrera M."/>
            <person name="Wang L."/>
            <person name="Li P."/>
            <person name="Sharma M."/>
            <person name="Sharma R."/>
            <person name="Ronald P.C."/>
            <person name="Panaud O."/>
            <person name="Kellogg E.A."/>
            <person name="Brutnell T.P."/>
            <person name="Doust A.N."/>
            <person name="Tuskan G.A."/>
            <person name="Rokhsar D."/>
            <person name="Devos K.M."/>
        </authorList>
    </citation>
    <scope>NUCLEOTIDE SEQUENCE [LARGE SCALE GENOMIC DNA]</scope>
    <source>
        <strain evidence="2">cv. Yugu1</strain>
    </source>
</reference>
<accession>K3ZPU2</accession>
<dbReference type="Proteomes" id="UP000004995">
    <property type="component" value="Unassembled WGS sequence"/>
</dbReference>
<dbReference type="HOGENOM" id="CLU_2927049_0_0_1"/>
<sequence length="61" mass="6799">MHSHVIVQISRGSSDPLLLRPLTLRSASHYIDLARISVDDVEAAWTNLQETASGWPKRKSS</sequence>
<dbReference type="AlphaFoldDB" id="K3ZPU2"/>
<name>K3ZPU2_SETIT</name>
<proteinExistence type="predicted"/>
<dbReference type="Gramene" id="KQK94899">
    <property type="protein sequence ID" value="KQK94899"/>
    <property type="gene ID" value="SETIT_028622mg"/>
</dbReference>
<dbReference type="EnsemblPlants" id="KQK94899">
    <property type="protein sequence ID" value="KQK94899"/>
    <property type="gene ID" value="SETIT_028622mg"/>
</dbReference>
<keyword evidence="2" id="KW-1185">Reference proteome</keyword>
<evidence type="ECO:0000313" key="2">
    <source>
        <dbReference type="Proteomes" id="UP000004995"/>
    </source>
</evidence>
<dbReference type="InParanoid" id="K3ZPU2"/>